<evidence type="ECO:0000259" key="2">
    <source>
        <dbReference type="PROSITE" id="PS50987"/>
    </source>
</evidence>
<dbReference type="GO" id="GO:0003700">
    <property type="term" value="F:DNA-binding transcription factor activity"/>
    <property type="evidence" value="ECO:0007669"/>
    <property type="project" value="InterPro"/>
</dbReference>
<dbReference type="SUPFAM" id="SSF46785">
    <property type="entry name" value="Winged helix' DNA-binding domain"/>
    <property type="match status" value="2"/>
</dbReference>
<dbReference type="RefSeq" id="WP_317135696.1">
    <property type="nucleotide sequence ID" value="NZ_CP043875.1"/>
</dbReference>
<dbReference type="Gene3D" id="1.10.10.10">
    <property type="entry name" value="Winged helix-like DNA-binding domain superfamily/Winged helix DNA-binding domain"/>
    <property type="match status" value="2"/>
</dbReference>
<dbReference type="InterPro" id="IPR036390">
    <property type="entry name" value="WH_DNA-bd_sf"/>
</dbReference>
<feature type="domain" description="HTH arsR-type" evidence="2">
    <location>
        <begin position="161"/>
        <end position="253"/>
    </location>
</feature>
<dbReference type="PROSITE" id="PS50987">
    <property type="entry name" value="HTH_ARSR_2"/>
    <property type="match status" value="1"/>
</dbReference>
<accession>A0AA97FDZ6</accession>
<dbReference type="EMBL" id="CP043875">
    <property type="protein sequence ID" value="WOF16283.1"/>
    <property type="molecule type" value="Genomic_DNA"/>
</dbReference>
<feature type="transmembrane region" description="Helical" evidence="1">
    <location>
        <begin position="59"/>
        <end position="87"/>
    </location>
</feature>
<organism evidence="3 4">
    <name type="scientific">Methanochimaera problematica</name>
    <dbReference type="NCBI Taxonomy" id="2609417"/>
    <lineage>
        <taxon>Archaea</taxon>
        <taxon>Methanobacteriati</taxon>
        <taxon>Methanobacteriota</taxon>
        <taxon>Stenosarchaea group</taxon>
        <taxon>Methanomicrobia</taxon>
        <taxon>Methanomicrobiales</taxon>
        <taxon>Methanomicrobiaceae</taxon>
        <taxon>Methanochimaera</taxon>
    </lineage>
</organism>
<evidence type="ECO:0000313" key="4">
    <source>
        <dbReference type="Proteomes" id="UP001301797"/>
    </source>
</evidence>
<protein>
    <submittedName>
        <fullName evidence="3">Winged helix-turn-helix transcriptional regulator</fullName>
    </submittedName>
</protein>
<dbReference type="AlphaFoldDB" id="A0AA97FDZ6"/>
<evidence type="ECO:0000313" key="3">
    <source>
        <dbReference type="EMBL" id="WOF16283.1"/>
    </source>
</evidence>
<dbReference type="PANTHER" id="PTHR36216">
    <property type="entry name" value="TRANSCRIPTIONAL REGULATOR, TRMB"/>
    <property type="match status" value="1"/>
</dbReference>
<evidence type="ECO:0000256" key="1">
    <source>
        <dbReference type="SAM" id="Phobius"/>
    </source>
</evidence>
<dbReference type="Pfam" id="PF01022">
    <property type="entry name" value="HTH_5"/>
    <property type="match status" value="1"/>
</dbReference>
<dbReference type="KEGG" id="mefw:F1737_05930"/>
<sequence>MAIYRKAAIVLIFFLAAMFLVLPASAQSVSYSVQGWDESPPVSEAKAPVPLDLWEVQPLAVIAVMLVLISPAFLLPAQIILAGAGLVTLNFRRIDKKTILENNFRNRIYRFIIHNPGTCFTDIENRLSVNRGTLDYHLRMLKQEHLITVFLKNNRSFYFENSGSYSDSEMKIFVSLRNETEFLICEYLSDSPDASRDDIAGMIQTSCSTVSWHMGRLCDAGVIFSTKCGRVVRYRLSPSALGVMNKINSKCIA</sequence>
<proteinExistence type="predicted"/>
<reference evidence="3 4" key="1">
    <citation type="submission" date="2019-09" db="EMBL/GenBank/DDBJ databases">
        <title>The complete genome of Methanoplanus sp. FWC-SCC4.</title>
        <authorList>
            <person name="Chen S.-C."/>
            <person name="Zhou Y.-Z."/>
            <person name="Lai M.-C."/>
        </authorList>
    </citation>
    <scope>NUCLEOTIDE SEQUENCE [LARGE SCALE GENOMIC DNA]</scope>
    <source>
        <strain evidence="3 4">FWC-SCC4</strain>
    </source>
</reference>
<keyword evidence="1" id="KW-0472">Membrane</keyword>
<keyword evidence="1" id="KW-0812">Transmembrane</keyword>
<dbReference type="SMART" id="SM00418">
    <property type="entry name" value="HTH_ARSR"/>
    <property type="match status" value="1"/>
</dbReference>
<gene>
    <name evidence="3" type="ORF">F1737_05930</name>
</gene>
<dbReference type="Pfam" id="PF13412">
    <property type="entry name" value="HTH_24"/>
    <property type="match status" value="1"/>
</dbReference>
<dbReference type="InterPro" id="IPR001845">
    <property type="entry name" value="HTH_ArsR_DNA-bd_dom"/>
</dbReference>
<dbReference type="InterPro" id="IPR036388">
    <property type="entry name" value="WH-like_DNA-bd_sf"/>
</dbReference>
<dbReference type="PANTHER" id="PTHR36216:SF1">
    <property type="entry name" value="HTH ARSR-TYPE DOMAIN-CONTAINING PROTEIN"/>
    <property type="match status" value="1"/>
</dbReference>
<name>A0AA97FDZ6_9EURY</name>
<dbReference type="CDD" id="cd00090">
    <property type="entry name" value="HTH_ARSR"/>
    <property type="match status" value="2"/>
</dbReference>
<keyword evidence="4" id="KW-1185">Reference proteome</keyword>
<keyword evidence="1" id="KW-1133">Transmembrane helix</keyword>
<dbReference type="Proteomes" id="UP001301797">
    <property type="component" value="Chromosome"/>
</dbReference>
<dbReference type="InterPro" id="IPR011991">
    <property type="entry name" value="ArsR-like_HTH"/>
</dbReference>
<dbReference type="GeneID" id="85229700"/>